<proteinExistence type="inferred from homology"/>
<keyword evidence="3 4" id="KW-0704">Schiff base</keyword>
<comment type="function">
    <text evidence="4">Involved in the third step of the chorismate pathway, which leads to the biosynthesis of aromatic amino acids. Catalyzes the cis-dehydration of 3-dehydroquinate (DHQ) and introduces the first double bond of the aromatic ring to yield 3-dehydroshikimate.</text>
</comment>
<keyword evidence="4" id="KW-0028">Amino-acid biosynthesis</keyword>
<dbReference type="Proteomes" id="UP000185934">
    <property type="component" value="Chromosome"/>
</dbReference>
<protein>
    <recommendedName>
        <fullName evidence="4">3-dehydroquinate dehydratase</fullName>
        <shortName evidence="4">3-dehydroquinase</shortName>
        <ecNumber evidence="4">4.2.1.10</ecNumber>
    </recommendedName>
    <alternativeName>
        <fullName evidence="4">Type I DHQase</fullName>
    </alternativeName>
    <alternativeName>
        <fullName evidence="4">Type I dehydroquinase</fullName>
        <shortName evidence="4">DHQ1</shortName>
    </alternativeName>
</protein>
<evidence type="ECO:0000256" key="1">
    <source>
        <dbReference type="ARBA" id="ARBA00001864"/>
    </source>
</evidence>
<dbReference type="KEGG" id="dfo:Dform_00183"/>
<comment type="caution">
    <text evidence="4">Lacks conserved residue(s) required for the propagation of feature annotation.</text>
</comment>
<dbReference type="EMBL" id="CP018258">
    <property type="protein sequence ID" value="APV43546.1"/>
    <property type="molecule type" value="Genomic_DNA"/>
</dbReference>
<dbReference type="PANTHER" id="PTHR43699">
    <property type="entry name" value="3-DEHYDROQUINATE DEHYDRATASE"/>
    <property type="match status" value="1"/>
</dbReference>
<dbReference type="HAMAP" id="MF_00214">
    <property type="entry name" value="AroD"/>
    <property type="match status" value="1"/>
</dbReference>
<feature type="active site" description="Schiff-base intermediate with substrate" evidence="4">
    <location>
        <position position="138"/>
    </location>
</feature>
<dbReference type="GO" id="GO:0009073">
    <property type="term" value="P:aromatic amino acid family biosynthetic process"/>
    <property type="evidence" value="ECO:0007669"/>
    <property type="project" value="UniProtKB-KW"/>
</dbReference>
<dbReference type="GO" id="GO:0003855">
    <property type="term" value="F:3-dehydroquinate dehydratase activity"/>
    <property type="evidence" value="ECO:0007669"/>
    <property type="project" value="UniProtKB-UniRule"/>
</dbReference>
<evidence type="ECO:0000313" key="5">
    <source>
        <dbReference type="EMBL" id="APV43546.1"/>
    </source>
</evidence>
<keyword evidence="2 4" id="KW-0456">Lyase</keyword>
<feature type="binding site" evidence="4">
    <location>
        <begin position="28"/>
        <end position="30"/>
    </location>
    <ligand>
        <name>3-dehydroquinate</name>
        <dbReference type="ChEBI" id="CHEBI:32364"/>
    </ligand>
</feature>
<gene>
    <name evidence="4 5" type="primary">aroD</name>
    <name evidence="5" type="ORF">Dform_00183</name>
</gene>
<sequence length="217" mass="22949">MKLKICGVITEADEAAIRAAAPLVNLFEVRIDLIGPEWPAVAGNLTSPWIATNRMAAQGGTWQGSESSRLEELMKALDLGASMVDLELITPTVGEMVAAVKKKARCLISHHDLDGTPSPELLPFLIKRQLAAGADICKLVTTANAVSDNVNILGLYNQFPGSSLVAFAMGEAGVTSRVMAPLCGAPFTYAALDSGKPSAPGQLTVSQLAEIYRRMKV</sequence>
<evidence type="ECO:0000256" key="3">
    <source>
        <dbReference type="ARBA" id="ARBA00023270"/>
    </source>
</evidence>
<dbReference type="EC" id="4.2.1.10" evidence="4"/>
<feature type="binding site" evidence="4">
    <location>
        <position position="202"/>
    </location>
    <ligand>
        <name>3-dehydroquinate</name>
        <dbReference type="ChEBI" id="CHEBI:32364"/>
    </ligand>
</feature>
<dbReference type="InterPro" id="IPR001381">
    <property type="entry name" value="DHquinase_I"/>
</dbReference>
<organism evidence="5 6">
    <name type="scientific">Dehalogenimonas formicexedens</name>
    <dbReference type="NCBI Taxonomy" id="1839801"/>
    <lineage>
        <taxon>Bacteria</taxon>
        <taxon>Bacillati</taxon>
        <taxon>Chloroflexota</taxon>
        <taxon>Dehalococcoidia</taxon>
        <taxon>Dehalococcoidales</taxon>
        <taxon>Dehalococcoidaceae</taxon>
        <taxon>Dehalogenimonas</taxon>
    </lineage>
</organism>
<feature type="binding site" evidence="4">
    <location>
        <position position="54"/>
    </location>
    <ligand>
        <name>3-dehydroquinate</name>
        <dbReference type="ChEBI" id="CHEBI:32364"/>
    </ligand>
</feature>
<feature type="active site" description="Proton donor/acceptor" evidence="4">
    <location>
        <position position="111"/>
    </location>
</feature>
<dbReference type="Gene3D" id="3.20.20.70">
    <property type="entry name" value="Aldolase class I"/>
    <property type="match status" value="1"/>
</dbReference>
<evidence type="ECO:0000256" key="2">
    <source>
        <dbReference type="ARBA" id="ARBA00023239"/>
    </source>
</evidence>
<dbReference type="STRING" id="1839801.Dform_00183"/>
<keyword evidence="6" id="KW-1185">Reference proteome</keyword>
<dbReference type="GO" id="GO:0009423">
    <property type="term" value="P:chorismate biosynthetic process"/>
    <property type="evidence" value="ECO:0007669"/>
    <property type="project" value="UniProtKB-UniRule"/>
</dbReference>
<dbReference type="AlphaFoldDB" id="A0A1P8F4Y9"/>
<dbReference type="GO" id="GO:0008652">
    <property type="term" value="P:amino acid biosynthetic process"/>
    <property type="evidence" value="ECO:0007669"/>
    <property type="project" value="UniProtKB-KW"/>
</dbReference>
<accession>A0A1P8F4Y9</accession>
<dbReference type="PANTHER" id="PTHR43699:SF1">
    <property type="entry name" value="3-DEHYDROQUINATE DEHYDRATASE"/>
    <property type="match status" value="1"/>
</dbReference>
<feature type="binding site" evidence="4">
    <location>
        <position position="177"/>
    </location>
    <ligand>
        <name>3-dehydroquinate</name>
        <dbReference type="ChEBI" id="CHEBI:32364"/>
    </ligand>
</feature>
<name>A0A1P8F4Y9_9CHLR</name>
<comment type="pathway">
    <text evidence="4">Metabolic intermediate biosynthesis; chorismate biosynthesis; chorismate from D-erythrose 4-phosphate and phosphoenolpyruvate: step 3/7.</text>
</comment>
<reference evidence="6" key="1">
    <citation type="submission" date="2016-11" db="EMBL/GenBank/DDBJ databases">
        <title>Dehalogenimonas formicexedens sp. nov., a chlorinated alkane respiring bacterium isolated from contaminated groundwater.</title>
        <authorList>
            <person name="Key T.A."/>
            <person name="Bowman K.S."/>
            <person name="Lee I."/>
            <person name="Chun J."/>
            <person name="Albuquerque L."/>
            <person name="da Costa M.S."/>
            <person name="Rainey F.A."/>
            <person name="Moe W.M."/>
        </authorList>
    </citation>
    <scope>NUCLEOTIDE SEQUENCE [LARGE SCALE GENOMIC DNA]</scope>
    <source>
        <strain evidence="6">NSZ-14</strain>
    </source>
</reference>
<comment type="catalytic activity">
    <reaction evidence="1 4">
        <text>3-dehydroquinate = 3-dehydroshikimate + H2O</text>
        <dbReference type="Rhea" id="RHEA:21096"/>
        <dbReference type="ChEBI" id="CHEBI:15377"/>
        <dbReference type="ChEBI" id="CHEBI:16630"/>
        <dbReference type="ChEBI" id="CHEBI:32364"/>
        <dbReference type="EC" id="4.2.1.10"/>
    </reaction>
</comment>
<dbReference type="GO" id="GO:0046279">
    <property type="term" value="P:3,4-dihydroxybenzoate biosynthetic process"/>
    <property type="evidence" value="ECO:0007669"/>
    <property type="project" value="UniProtKB-ARBA"/>
</dbReference>
<evidence type="ECO:0000313" key="6">
    <source>
        <dbReference type="Proteomes" id="UP000185934"/>
    </source>
</evidence>
<dbReference type="OrthoDB" id="9813659at2"/>
<comment type="subunit">
    <text evidence="4">Homodimer.</text>
</comment>
<dbReference type="SUPFAM" id="SSF51569">
    <property type="entry name" value="Aldolase"/>
    <property type="match status" value="1"/>
</dbReference>
<dbReference type="InterPro" id="IPR013785">
    <property type="entry name" value="Aldolase_TIM"/>
</dbReference>
<dbReference type="Pfam" id="PF01487">
    <property type="entry name" value="DHquinase_I"/>
    <property type="match status" value="1"/>
</dbReference>
<dbReference type="RefSeq" id="WP_076003349.1">
    <property type="nucleotide sequence ID" value="NZ_CP018258.1"/>
</dbReference>
<feature type="binding site" evidence="4">
    <location>
        <position position="198"/>
    </location>
    <ligand>
        <name>3-dehydroquinate</name>
        <dbReference type="ChEBI" id="CHEBI:32364"/>
    </ligand>
</feature>
<evidence type="ECO:0000256" key="4">
    <source>
        <dbReference type="HAMAP-Rule" id="MF_00214"/>
    </source>
</evidence>
<comment type="similarity">
    <text evidence="4">Belongs to the type-I 3-dehydroquinase family.</text>
</comment>
<dbReference type="UniPathway" id="UPA00053">
    <property type="reaction ID" value="UER00086"/>
</dbReference>
<dbReference type="CDD" id="cd00502">
    <property type="entry name" value="DHQase_I"/>
    <property type="match status" value="1"/>
</dbReference>
<keyword evidence="4" id="KW-0057">Aromatic amino acid biosynthesis</keyword>
<dbReference type="InterPro" id="IPR050146">
    <property type="entry name" value="Type-I_3-dehydroquinase"/>
</dbReference>